<keyword evidence="3 5" id="KW-0285">Flavoprotein</keyword>
<protein>
    <recommendedName>
        <fullName evidence="7">Glucose-methanol-choline oxidoreductase N-terminal domain-containing protein</fullName>
    </recommendedName>
</protein>
<proteinExistence type="inferred from homology"/>
<dbReference type="Proteomes" id="UP001556367">
    <property type="component" value="Unassembled WGS sequence"/>
</dbReference>
<evidence type="ECO:0000259" key="7">
    <source>
        <dbReference type="PROSITE" id="PS00623"/>
    </source>
</evidence>
<feature type="signal peptide" evidence="6">
    <location>
        <begin position="1"/>
        <end position="20"/>
    </location>
</feature>
<dbReference type="SUPFAM" id="SSF51905">
    <property type="entry name" value="FAD/NAD(P)-binding domain"/>
    <property type="match status" value="1"/>
</dbReference>
<evidence type="ECO:0000256" key="1">
    <source>
        <dbReference type="ARBA" id="ARBA00001974"/>
    </source>
</evidence>
<keyword evidence="4 5" id="KW-0274">FAD</keyword>
<dbReference type="PROSITE" id="PS00623">
    <property type="entry name" value="GMC_OXRED_1"/>
    <property type="match status" value="1"/>
</dbReference>
<dbReference type="PIRSF" id="PIRSF000137">
    <property type="entry name" value="Alcohol_oxidase"/>
    <property type="match status" value="1"/>
</dbReference>
<evidence type="ECO:0000313" key="9">
    <source>
        <dbReference type="Proteomes" id="UP001556367"/>
    </source>
</evidence>
<feature type="domain" description="Glucose-methanol-choline oxidoreductase N-terminal" evidence="7">
    <location>
        <begin position="112"/>
        <end position="135"/>
    </location>
</feature>
<gene>
    <name evidence="8" type="ORF">HGRIS_005310</name>
</gene>
<comment type="caution">
    <text evidence="8">The sequence shown here is derived from an EMBL/GenBank/DDBJ whole genome shotgun (WGS) entry which is preliminary data.</text>
</comment>
<keyword evidence="9" id="KW-1185">Reference proteome</keyword>
<evidence type="ECO:0000256" key="2">
    <source>
        <dbReference type="ARBA" id="ARBA00010790"/>
    </source>
</evidence>
<dbReference type="InterPro" id="IPR000172">
    <property type="entry name" value="GMC_OxRdtase_N"/>
</dbReference>
<feature type="chain" id="PRO_5045595147" description="Glucose-methanol-choline oxidoreductase N-terminal domain-containing protein" evidence="6">
    <location>
        <begin position="21"/>
        <end position="596"/>
    </location>
</feature>
<comment type="cofactor">
    <cofactor evidence="1">
        <name>FAD</name>
        <dbReference type="ChEBI" id="CHEBI:57692"/>
    </cofactor>
</comment>
<dbReference type="SUPFAM" id="SSF54373">
    <property type="entry name" value="FAD-linked reductases, C-terminal domain"/>
    <property type="match status" value="1"/>
</dbReference>
<dbReference type="PANTHER" id="PTHR11552:SF147">
    <property type="entry name" value="CHOLINE DEHYDROGENASE, MITOCHONDRIAL"/>
    <property type="match status" value="1"/>
</dbReference>
<keyword evidence="6" id="KW-0732">Signal</keyword>
<evidence type="ECO:0000256" key="3">
    <source>
        <dbReference type="ARBA" id="ARBA00022630"/>
    </source>
</evidence>
<comment type="similarity">
    <text evidence="2 5">Belongs to the GMC oxidoreductase family.</text>
</comment>
<reference evidence="9" key="1">
    <citation type="submission" date="2024-06" db="EMBL/GenBank/DDBJ databases">
        <title>Multi-omics analyses provide insights into the biosynthesis of the anticancer antibiotic pleurotin in Hohenbuehelia grisea.</title>
        <authorList>
            <person name="Weaver J.A."/>
            <person name="Alberti F."/>
        </authorList>
    </citation>
    <scope>NUCLEOTIDE SEQUENCE [LARGE SCALE GENOMIC DNA]</scope>
    <source>
        <strain evidence="9">T-177</strain>
    </source>
</reference>
<organism evidence="8 9">
    <name type="scientific">Hohenbuehelia grisea</name>
    <dbReference type="NCBI Taxonomy" id="104357"/>
    <lineage>
        <taxon>Eukaryota</taxon>
        <taxon>Fungi</taxon>
        <taxon>Dikarya</taxon>
        <taxon>Basidiomycota</taxon>
        <taxon>Agaricomycotina</taxon>
        <taxon>Agaricomycetes</taxon>
        <taxon>Agaricomycetidae</taxon>
        <taxon>Agaricales</taxon>
        <taxon>Pleurotineae</taxon>
        <taxon>Pleurotaceae</taxon>
        <taxon>Hohenbuehelia</taxon>
    </lineage>
</organism>
<name>A0ABR3JEP3_9AGAR</name>
<dbReference type="Gene3D" id="3.50.50.60">
    <property type="entry name" value="FAD/NAD(P)-binding domain"/>
    <property type="match status" value="1"/>
</dbReference>
<dbReference type="Gene3D" id="3.30.560.10">
    <property type="entry name" value="Glucose Oxidase, domain 3"/>
    <property type="match status" value="1"/>
</dbReference>
<dbReference type="InterPro" id="IPR012132">
    <property type="entry name" value="GMC_OxRdtase"/>
</dbReference>
<dbReference type="InterPro" id="IPR007867">
    <property type="entry name" value="GMC_OxRtase_C"/>
</dbReference>
<evidence type="ECO:0000256" key="5">
    <source>
        <dbReference type="RuleBase" id="RU003968"/>
    </source>
</evidence>
<dbReference type="Pfam" id="PF05199">
    <property type="entry name" value="GMC_oxred_C"/>
    <property type="match status" value="1"/>
</dbReference>
<dbReference type="InterPro" id="IPR036188">
    <property type="entry name" value="FAD/NAD-bd_sf"/>
</dbReference>
<evidence type="ECO:0000313" key="8">
    <source>
        <dbReference type="EMBL" id="KAL0954179.1"/>
    </source>
</evidence>
<dbReference type="Pfam" id="PF00732">
    <property type="entry name" value="GMC_oxred_N"/>
    <property type="match status" value="1"/>
</dbReference>
<dbReference type="PANTHER" id="PTHR11552">
    <property type="entry name" value="GLUCOSE-METHANOL-CHOLINE GMC OXIDOREDUCTASE"/>
    <property type="match status" value="1"/>
</dbReference>
<evidence type="ECO:0000256" key="4">
    <source>
        <dbReference type="ARBA" id="ARBA00022827"/>
    </source>
</evidence>
<sequence>MVLSTKLLLLITGLAPPALGALFNGPSQFSKRSYDYVIVGGGTAGNVVASRLTEDPRISVLVLEAGISHENVTDSEIPLFCASLTPNTRYDWNYTTVAQPQYNNRTIPYARGRMLGGSSSVNYNVFMRGSSGDWNRYADVTSDAGWNWANMQKYILRNEQITPPADGHNTSGQYIPSHHGTSGNLRISLPGYPTPLDSRVLATLEEQKNEFPFNPDMGGGDVLGIGWMPSSIGHGQRSSSATAFLEPALRRRNLDVVINAHVTRLLRTGTVRGRPSFHCLEFTERPGARVQSVCATKEIVLSAGSVSTPILLQRSGYGDRNQLRAAGIQTIVHNPSVGRNLSDHPLLTNAFTVKGNGSFDELFRDQTLMDAALGQWNANRTGPLVSGVASQLGWLRLPNNASIFKDFEDPASGPRSAHWEIILNNFWAVPGIPRPDTGNFVTITTALISPTSRGYLTISSADPFAAPIIDPNFLSSRFDFFVLIEAVKAVKRFASGKAWADYIDGPYGDFARTNTDEEIEAYVRANAASIYHPVGTASMSPRGASWGVVDPDLKVKGVEGLRIVDGSVLPYVTNAPTQGPIYLVGERGADLIKADQ</sequence>
<dbReference type="EMBL" id="JASNQZ010000008">
    <property type="protein sequence ID" value="KAL0954179.1"/>
    <property type="molecule type" value="Genomic_DNA"/>
</dbReference>
<accession>A0ABR3JEP3</accession>
<evidence type="ECO:0000256" key="6">
    <source>
        <dbReference type="SAM" id="SignalP"/>
    </source>
</evidence>